<reference evidence="4" key="1">
    <citation type="journal article" date="2013" name="Stand. Genomic Sci.">
        <title>Complete genome sequence of Desulfocapsa sulfexigens, a marine deltaproteobacterium specialized in disproportionating inorganic sulfur compounds.</title>
        <authorList>
            <person name="Finster K.W."/>
            <person name="Kjeldsen K.U."/>
            <person name="Kube M."/>
            <person name="Reinhardt R."/>
            <person name="Mussmann M."/>
            <person name="Amann R."/>
            <person name="Schreiber L."/>
        </authorList>
    </citation>
    <scope>NUCLEOTIDE SEQUENCE [LARGE SCALE GENOMIC DNA]</scope>
    <source>
        <strain evidence="4">DSM 10523 / SB164P1</strain>
    </source>
</reference>
<organism evidence="3 4">
    <name type="scientific">Desulfocapsa sulfexigens (strain DSM 10523 / SB164P1)</name>
    <dbReference type="NCBI Taxonomy" id="1167006"/>
    <lineage>
        <taxon>Bacteria</taxon>
        <taxon>Pseudomonadati</taxon>
        <taxon>Thermodesulfobacteriota</taxon>
        <taxon>Desulfobulbia</taxon>
        <taxon>Desulfobulbales</taxon>
        <taxon>Desulfocapsaceae</taxon>
        <taxon>Desulfocapsa</taxon>
    </lineage>
</organism>
<dbReference type="Pfam" id="PF00557">
    <property type="entry name" value="Peptidase_M24"/>
    <property type="match status" value="1"/>
</dbReference>
<feature type="domain" description="Peptidase M24" evidence="1">
    <location>
        <begin position="149"/>
        <end position="351"/>
    </location>
</feature>
<proteinExistence type="predicted"/>
<keyword evidence="4" id="KW-1185">Reference proteome</keyword>
<keyword evidence="3" id="KW-0031">Aminopeptidase</keyword>
<name>M1P8U1_DESSD</name>
<evidence type="ECO:0000313" key="4">
    <source>
        <dbReference type="Proteomes" id="UP000011721"/>
    </source>
</evidence>
<dbReference type="PANTHER" id="PTHR46112:SF3">
    <property type="entry name" value="AMINOPEPTIDASE YPDF"/>
    <property type="match status" value="1"/>
</dbReference>
<dbReference type="KEGG" id="dsf:UWK_01509"/>
<dbReference type="GO" id="GO:0004177">
    <property type="term" value="F:aminopeptidase activity"/>
    <property type="evidence" value="ECO:0007669"/>
    <property type="project" value="UniProtKB-KW"/>
</dbReference>
<dbReference type="InterPro" id="IPR000587">
    <property type="entry name" value="Creatinase_N"/>
</dbReference>
<accession>M1P8U1</accession>
<dbReference type="InterPro" id="IPR029149">
    <property type="entry name" value="Creatin/AminoP/Spt16_N"/>
</dbReference>
<gene>
    <name evidence="3" type="ordered locus">UWK_01509</name>
</gene>
<dbReference type="OrthoDB" id="9806388at2"/>
<dbReference type="EMBL" id="CP003985">
    <property type="protein sequence ID" value="AGF78067.1"/>
    <property type="molecule type" value="Genomic_DNA"/>
</dbReference>
<dbReference type="PATRIC" id="fig|1167006.5.peg.1661"/>
<dbReference type="Pfam" id="PF01321">
    <property type="entry name" value="Creatinase_N"/>
    <property type="match status" value="1"/>
</dbReference>
<keyword evidence="3" id="KW-0645">Protease</keyword>
<dbReference type="AlphaFoldDB" id="M1P8U1"/>
<dbReference type="InterPro" id="IPR036005">
    <property type="entry name" value="Creatinase/aminopeptidase-like"/>
</dbReference>
<evidence type="ECO:0000259" key="1">
    <source>
        <dbReference type="Pfam" id="PF00557"/>
    </source>
</evidence>
<dbReference type="SUPFAM" id="SSF53092">
    <property type="entry name" value="Creatinase/prolidase N-terminal domain"/>
    <property type="match status" value="1"/>
</dbReference>
<evidence type="ECO:0000259" key="2">
    <source>
        <dbReference type="Pfam" id="PF01321"/>
    </source>
</evidence>
<evidence type="ECO:0000313" key="3">
    <source>
        <dbReference type="EMBL" id="AGF78067.1"/>
    </source>
</evidence>
<feature type="domain" description="Creatinase N-terminal" evidence="2">
    <location>
        <begin position="6"/>
        <end position="141"/>
    </location>
</feature>
<dbReference type="STRING" id="1167006.UWK_01509"/>
<dbReference type="InterPro" id="IPR050659">
    <property type="entry name" value="Peptidase_M24B"/>
</dbReference>
<dbReference type="SUPFAM" id="SSF55920">
    <property type="entry name" value="Creatinase/aminopeptidase"/>
    <property type="match status" value="1"/>
</dbReference>
<dbReference type="CDD" id="cd01092">
    <property type="entry name" value="APP-like"/>
    <property type="match status" value="1"/>
</dbReference>
<dbReference type="eggNOG" id="COG0006">
    <property type="taxonomic scope" value="Bacteria"/>
</dbReference>
<dbReference type="InterPro" id="IPR000994">
    <property type="entry name" value="Pept_M24"/>
</dbReference>
<dbReference type="RefSeq" id="WP_015403758.1">
    <property type="nucleotide sequence ID" value="NC_020304.1"/>
</dbReference>
<dbReference type="Gene3D" id="3.40.350.10">
    <property type="entry name" value="Creatinase/prolidase N-terminal domain"/>
    <property type="match status" value="1"/>
</dbReference>
<dbReference type="Proteomes" id="UP000011721">
    <property type="component" value="Chromosome"/>
</dbReference>
<sequence>MSTTKRIKKIQARLRRKKIDAILISQPHNRRYLSGYTATDHDIGESSGSLLIPARKNPLLLTDFRFQIQAERETKEMRVLLYPKGLQALLKELLPDLGISSLAFESHYTLHNVAEKLQTMCSKLSISLHPTYGIVEKMRTIKNKKEIEKTRSSVLLNEQVFQTVYKTIVPGQTEIDIALALESTMRRRSAEAPSFESIVATGERSALPHAVPGPVKIEKHKPLMIDMGLILDGYCSDMTRTFTLGKASKKYLEIHRLVRKAQLAGIQKIRAGVTAAAVDKAARRVISDAGYGKFFGHALGHGVGLAVHEEPRLSSRNRKQLKAGMIVTVEPGIYLPGWGGIRLENMVVVREDGCEILNNDTTWLDI</sequence>
<keyword evidence="3" id="KW-0378">Hydrolase</keyword>
<dbReference type="HOGENOM" id="CLU_017266_4_2_7"/>
<dbReference type="PANTHER" id="PTHR46112">
    <property type="entry name" value="AMINOPEPTIDASE"/>
    <property type="match status" value="1"/>
</dbReference>
<dbReference type="Gene3D" id="3.90.230.10">
    <property type="entry name" value="Creatinase/methionine aminopeptidase superfamily"/>
    <property type="match status" value="1"/>
</dbReference>
<protein>
    <submittedName>
        <fullName evidence="3">Xaa-Pro aminopeptidase</fullName>
    </submittedName>
</protein>